<dbReference type="OMA" id="MWRLHEG"/>
<dbReference type="Gramene" id="Kaladp0023s0068.1.v1.1">
    <property type="protein sequence ID" value="Kaladp0023s0068.1.v1.1.CDS.1"/>
    <property type="gene ID" value="Kaladp0023s0068.v1.1"/>
</dbReference>
<keyword evidence="2" id="KW-1185">Reference proteome</keyword>
<name>A0A7N0T5I5_KALFE</name>
<dbReference type="Proteomes" id="UP000594263">
    <property type="component" value="Unplaced"/>
</dbReference>
<dbReference type="InterPro" id="IPR019141">
    <property type="entry name" value="DUF2045"/>
</dbReference>
<sequence length="407" mass="43934">MELGLVRKGLNYSWRRKKWVVLMAALGLTSYGVYRACQSPAAARKKQKLVKVFGAFVSVAVAVSESAEVVGVLSKDLKEFLQSDCDEIPKSLRQVSKIARSDEFSALVTRLTGALTAGVLRGCRAETGSGGAESEASGSSSFIDQVGDKMFSKAGSGFASVVMGSFAKNLVMEFYASDQASSRNPPEHAPRWVSAACTDQGKAVIGDCIQTFVSTAVTVYLDKTMRINTYDEMLAGLTNSNHEAQAKDVLVSVCNGAVETLIKTSHQVLTDSRNNQASNSFYSSIGQCPSPRQIASGLEVISSALKRRNKNVSSLSIPGNRRFILDVTGRVTFETVRSFLTVVLEKVFEALRRSVEIVRGEVVDRGAEVVRCVTMRASVVATICISLCLHILSSSWPLVPSRGVEYV</sequence>
<evidence type="ECO:0000313" key="2">
    <source>
        <dbReference type="Proteomes" id="UP000594263"/>
    </source>
</evidence>
<dbReference type="AlphaFoldDB" id="A0A7N0T5I5"/>
<proteinExistence type="predicted"/>
<organism evidence="1 2">
    <name type="scientific">Kalanchoe fedtschenkoi</name>
    <name type="common">Lavender scallops</name>
    <name type="synonym">South American air plant</name>
    <dbReference type="NCBI Taxonomy" id="63787"/>
    <lineage>
        <taxon>Eukaryota</taxon>
        <taxon>Viridiplantae</taxon>
        <taxon>Streptophyta</taxon>
        <taxon>Embryophyta</taxon>
        <taxon>Tracheophyta</taxon>
        <taxon>Spermatophyta</taxon>
        <taxon>Magnoliopsida</taxon>
        <taxon>eudicotyledons</taxon>
        <taxon>Gunneridae</taxon>
        <taxon>Pentapetalae</taxon>
        <taxon>Saxifragales</taxon>
        <taxon>Crassulaceae</taxon>
        <taxon>Kalanchoe</taxon>
    </lineage>
</organism>
<evidence type="ECO:0008006" key="3">
    <source>
        <dbReference type="Google" id="ProtNLM"/>
    </source>
</evidence>
<accession>A0A7N0T5I5</accession>
<dbReference type="PANTHER" id="PTHR21477:SF12">
    <property type="entry name" value="PROTEIN PHLOEM PROTEIN 2-LIKE A10"/>
    <property type="match status" value="1"/>
</dbReference>
<dbReference type="EnsemblPlants" id="Kaladp0023s0068.1.v1.1">
    <property type="protein sequence ID" value="Kaladp0023s0068.1.v1.1.CDS.1"/>
    <property type="gene ID" value="Kaladp0023s0068.v1.1"/>
</dbReference>
<evidence type="ECO:0000313" key="1">
    <source>
        <dbReference type="EnsemblPlants" id="Kaladp0023s0068.1.v1.1.CDS.1"/>
    </source>
</evidence>
<reference evidence="1" key="1">
    <citation type="submission" date="2021-01" db="UniProtKB">
        <authorList>
            <consortium name="EnsemblPlants"/>
        </authorList>
    </citation>
    <scope>IDENTIFICATION</scope>
</reference>
<protein>
    <recommendedName>
        <fullName evidence="3">Protein PHLOEM PROTEIN 2-LIKE A10</fullName>
    </recommendedName>
</protein>
<dbReference type="PANTHER" id="PTHR21477">
    <property type="entry name" value="ZGC:172139"/>
    <property type="match status" value="1"/>
</dbReference>